<keyword evidence="6" id="KW-0630">Potassium</keyword>
<evidence type="ECO:0000256" key="3">
    <source>
        <dbReference type="ARBA" id="ARBA00022538"/>
    </source>
</evidence>
<evidence type="ECO:0000313" key="15">
    <source>
        <dbReference type="Proteomes" id="UP000253551"/>
    </source>
</evidence>
<proteinExistence type="predicted"/>
<organism evidence="14 15">
    <name type="scientific">Rhizopus stolonifer</name>
    <name type="common">Rhizopus nigricans</name>
    <dbReference type="NCBI Taxonomy" id="4846"/>
    <lineage>
        <taxon>Eukaryota</taxon>
        <taxon>Fungi</taxon>
        <taxon>Fungi incertae sedis</taxon>
        <taxon>Mucoromycota</taxon>
        <taxon>Mucoromycotina</taxon>
        <taxon>Mucoromycetes</taxon>
        <taxon>Mucorales</taxon>
        <taxon>Mucorineae</taxon>
        <taxon>Rhizopodaceae</taxon>
        <taxon>Rhizopus</taxon>
    </lineage>
</organism>
<comment type="subcellular location">
    <subcellularLocation>
        <location evidence="1">Membrane</location>
        <topology evidence="1">Multi-pass membrane protein</topology>
    </subcellularLocation>
</comment>
<dbReference type="PANTHER" id="PTHR10027:SF10">
    <property type="entry name" value="SLOWPOKE 2, ISOFORM D"/>
    <property type="match status" value="1"/>
</dbReference>
<dbReference type="Pfam" id="PF03493">
    <property type="entry name" value="BK_channel_a"/>
    <property type="match status" value="1"/>
</dbReference>
<feature type="region of interest" description="Disordered" evidence="11">
    <location>
        <begin position="525"/>
        <end position="551"/>
    </location>
</feature>
<keyword evidence="10" id="KW-0407">Ion channel</keyword>
<dbReference type="InterPro" id="IPR003929">
    <property type="entry name" value="K_chnl_BK_asu"/>
</dbReference>
<dbReference type="AlphaFoldDB" id="A0A367KMU2"/>
<feature type="non-terminal residue" evidence="14">
    <location>
        <position position="1"/>
    </location>
</feature>
<evidence type="ECO:0000259" key="12">
    <source>
        <dbReference type="Pfam" id="PF03493"/>
    </source>
</evidence>
<evidence type="ECO:0000256" key="7">
    <source>
        <dbReference type="ARBA" id="ARBA00022989"/>
    </source>
</evidence>
<dbReference type="SUPFAM" id="SSF52540">
    <property type="entry name" value="P-loop containing nucleoside triphosphate hydrolases"/>
    <property type="match status" value="1"/>
</dbReference>
<keyword evidence="5" id="KW-0631">Potassium channel</keyword>
<evidence type="ECO:0000256" key="5">
    <source>
        <dbReference type="ARBA" id="ARBA00022826"/>
    </source>
</evidence>
<evidence type="ECO:0000256" key="10">
    <source>
        <dbReference type="ARBA" id="ARBA00023303"/>
    </source>
</evidence>
<feature type="domain" description="RCK N-terminal" evidence="13">
    <location>
        <begin position="623"/>
        <end position="734"/>
    </location>
</feature>
<keyword evidence="2" id="KW-0813">Transport</keyword>
<evidence type="ECO:0000256" key="9">
    <source>
        <dbReference type="ARBA" id="ARBA00023136"/>
    </source>
</evidence>
<dbReference type="PANTHER" id="PTHR10027">
    <property type="entry name" value="CALCIUM-ACTIVATED POTASSIUM CHANNEL ALPHA CHAIN"/>
    <property type="match status" value="1"/>
</dbReference>
<dbReference type="GO" id="GO:0005267">
    <property type="term" value="F:potassium channel activity"/>
    <property type="evidence" value="ECO:0007669"/>
    <property type="project" value="UniProtKB-KW"/>
</dbReference>
<keyword evidence="9" id="KW-0472">Membrane</keyword>
<reference evidence="14 15" key="1">
    <citation type="journal article" date="2018" name="G3 (Bethesda)">
        <title>Phylogenetic and Phylogenomic Definition of Rhizopus Species.</title>
        <authorList>
            <person name="Gryganskyi A.P."/>
            <person name="Golan J."/>
            <person name="Dolatabadi S."/>
            <person name="Mondo S."/>
            <person name="Robb S."/>
            <person name="Idnurm A."/>
            <person name="Muszewska A."/>
            <person name="Steczkiewicz K."/>
            <person name="Masonjones S."/>
            <person name="Liao H.L."/>
            <person name="Gajdeczka M.T."/>
            <person name="Anike F."/>
            <person name="Vuek A."/>
            <person name="Anishchenko I.M."/>
            <person name="Voigt K."/>
            <person name="de Hoog G.S."/>
            <person name="Smith M.E."/>
            <person name="Heitman J."/>
            <person name="Vilgalys R."/>
            <person name="Stajich J.E."/>
        </authorList>
    </citation>
    <scope>NUCLEOTIDE SEQUENCE [LARGE SCALE GENOMIC DNA]</scope>
    <source>
        <strain evidence="14 15">LSU 92-RS-03</strain>
    </source>
</reference>
<dbReference type="SUPFAM" id="SSF81324">
    <property type="entry name" value="Voltage-gated potassium channels"/>
    <property type="match status" value="1"/>
</dbReference>
<sequence>SKLSHIVRSAAQSEEEDNTDDIIQMPPDDLILPELDQNAAEVREYISSPSKTLDNRAARKHKVNLSTIREKYREARLHESAMKIKINLLMADKPIDALKSKLVHLAGTIVVLLYNGLSAFQYCEVTFGNVNYSILDSLYVVMVTLSTTEGSRVVMMLLIVISLAVLPSLIADALSTLRKRNDWGGYVSDSSKPFILIVGSFRAEQVTEILDGFLNTENTEPHLNVVFLDINKPNEELKFLERNSMWGHRIQFIHGSVLVGYQINYKNYVFIYIPISKDEQTLKRVEKIDSLSQIDQHASDPQKEDERNTVRLWSLYCHTVVHNVDIYTYNLSPYTAVYQKMAKEIICVREFKQYLIAMSCRCRGASTLLTNLLHQRRPMDHYDESWQAQYDDGSCNEIYMDKPPLALVGLSFKEAAWVIYTECQVILFGVKTYLEGQEHREMLLNPENNYVIKDNDLCVYMCESPRELDDVNSLVINSVRQKIDTAMATRIAKKTPARNETVADLTVASETSPAITSSINKDNIINNASLSRPGSPDNTQSIHRVKSDDSNQTITPIRQKFQLLKLPTPRMALLTGNRRIVRHLDELPSLDHHDIDHEISPMCYLLEEPADLDSMTIESAENLSGHIVVCMHQKVSNIFKFIFNLRSPQLKPNELQDIVFLCTSKPTEKIFESLCRFPKVHFMLGNCQHPEDLVKAGVKRAKQVVIMSESECLDLHERTSDSPAVMTSHLVDLLLQDRPHGSSRIVNLVEKSNIRFMHLLQGKDVAEEIDVFYTPAYAAGNVIVDSLLSNVLLSQTYYKPDIVSVIKALCGMPGPLYNKDTSHMLMVQTKTHPYLFKNSRHLMLVLMPPAFVDKPFSVLFESLILDHEVLTLGLLRAPDENMGNELSFVYTNPVPSLVLKRTDRVYVLASPGWKIEKISDALVGDLEQVSSISVEELERLTIAAELIGKPNLLFLDESTSGLDAQLLYNIMCFIHKLADAGWPVLCTIHQPSSTLFEHFDHLVLLVCGMFSYFKRNIGPKCSSNANFTEYILEYVGAGSAGKVTKDWSEV</sequence>
<dbReference type="OrthoDB" id="297496at2759"/>
<dbReference type="Pfam" id="PF22614">
    <property type="entry name" value="Slo-like_RCK"/>
    <property type="match status" value="1"/>
</dbReference>
<dbReference type="EMBL" id="PJQM01000975">
    <property type="protein sequence ID" value="RCI03555.1"/>
    <property type="molecule type" value="Genomic_DNA"/>
</dbReference>
<evidence type="ECO:0000256" key="6">
    <source>
        <dbReference type="ARBA" id="ARBA00022958"/>
    </source>
</evidence>
<keyword evidence="8" id="KW-0406">Ion transport</keyword>
<comment type="caution">
    <text evidence="14">The sequence shown here is derived from an EMBL/GenBank/DDBJ whole genome shotgun (WGS) entry which is preliminary data.</text>
</comment>
<dbReference type="Gene3D" id="3.40.50.720">
    <property type="entry name" value="NAD(P)-binding Rossmann-like Domain"/>
    <property type="match status" value="1"/>
</dbReference>
<name>A0A367KMU2_RHIST</name>
<evidence type="ECO:0000313" key="14">
    <source>
        <dbReference type="EMBL" id="RCI03555.1"/>
    </source>
</evidence>
<evidence type="ECO:0000256" key="4">
    <source>
        <dbReference type="ARBA" id="ARBA00022692"/>
    </source>
</evidence>
<evidence type="ECO:0000256" key="2">
    <source>
        <dbReference type="ARBA" id="ARBA00022448"/>
    </source>
</evidence>
<keyword evidence="7" id="KW-1133">Transmembrane helix</keyword>
<evidence type="ECO:0000256" key="8">
    <source>
        <dbReference type="ARBA" id="ARBA00023065"/>
    </source>
</evidence>
<dbReference type="Gene3D" id="3.40.50.300">
    <property type="entry name" value="P-loop containing nucleotide triphosphate hydrolases"/>
    <property type="match status" value="1"/>
</dbReference>
<dbReference type="GO" id="GO:0016020">
    <property type="term" value="C:membrane"/>
    <property type="evidence" value="ECO:0007669"/>
    <property type="project" value="UniProtKB-SubCell"/>
</dbReference>
<keyword evidence="4" id="KW-0812">Transmembrane</keyword>
<dbReference type="InterPro" id="IPR003148">
    <property type="entry name" value="RCK_N"/>
</dbReference>
<dbReference type="InterPro" id="IPR047871">
    <property type="entry name" value="K_chnl_Slo-like"/>
</dbReference>
<feature type="region of interest" description="Disordered" evidence="11">
    <location>
        <begin position="1"/>
        <end position="23"/>
    </location>
</feature>
<keyword evidence="15" id="KW-1185">Reference proteome</keyword>
<dbReference type="InterPro" id="IPR027417">
    <property type="entry name" value="P-loop_NTPase"/>
</dbReference>
<accession>A0A367KMU2</accession>
<keyword evidence="3" id="KW-0633">Potassium transport</keyword>
<dbReference type="Proteomes" id="UP000253551">
    <property type="component" value="Unassembled WGS sequence"/>
</dbReference>
<evidence type="ECO:0000256" key="1">
    <source>
        <dbReference type="ARBA" id="ARBA00004141"/>
    </source>
</evidence>
<gene>
    <name evidence="14" type="ORF">CU098_001800</name>
</gene>
<feature type="domain" description="Calcium-activated potassium channel BK alpha subunit" evidence="12">
    <location>
        <begin position="343"/>
        <end position="430"/>
    </location>
</feature>
<protein>
    <submittedName>
        <fullName evidence="14">Uncharacterized protein</fullName>
    </submittedName>
</protein>
<evidence type="ECO:0000256" key="11">
    <source>
        <dbReference type="SAM" id="MobiDB-lite"/>
    </source>
</evidence>
<feature type="compositionally biased region" description="Polar residues" evidence="11">
    <location>
        <begin position="525"/>
        <end position="542"/>
    </location>
</feature>
<evidence type="ECO:0000259" key="13">
    <source>
        <dbReference type="Pfam" id="PF22614"/>
    </source>
</evidence>